<dbReference type="AlphaFoldDB" id="A0A2Z6PPZ0"/>
<sequence length="124" mass="13895">MLNTKSAEKLRGFGMCIDCKREREAMDHGYLEAWMRYAALFPPSPVLLVSDLETVQCRYSAKLIWIWVGTGYLNPIRGMELDSIWRLGIRAVLVTLPLCCAVVVAALCGLLVLLAFVSWLLVSC</sequence>
<name>A0A2Z6PPZ0_TRISU</name>
<keyword evidence="1" id="KW-0472">Membrane</keyword>
<protein>
    <submittedName>
        <fullName evidence="2">Uncharacterized protein</fullName>
    </submittedName>
</protein>
<keyword evidence="1" id="KW-1133">Transmembrane helix</keyword>
<accession>A0A2Z6PPZ0</accession>
<evidence type="ECO:0000313" key="3">
    <source>
        <dbReference type="Proteomes" id="UP000242715"/>
    </source>
</evidence>
<reference evidence="3" key="1">
    <citation type="journal article" date="2017" name="Front. Plant Sci.">
        <title>Climate Clever Clovers: New Paradigm to Reduce the Environmental Footprint of Ruminants by Breeding Low Methanogenic Forages Utilizing Haplotype Variation.</title>
        <authorList>
            <person name="Kaur P."/>
            <person name="Appels R."/>
            <person name="Bayer P.E."/>
            <person name="Keeble-Gagnere G."/>
            <person name="Wang J."/>
            <person name="Hirakawa H."/>
            <person name="Shirasawa K."/>
            <person name="Vercoe P."/>
            <person name="Stefanova K."/>
            <person name="Durmic Z."/>
            <person name="Nichols P."/>
            <person name="Revell C."/>
            <person name="Isobe S.N."/>
            <person name="Edwards D."/>
            <person name="Erskine W."/>
        </authorList>
    </citation>
    <scope>NUCLEOTIDE SEQUENCE [LARGE SCALE GENOMIC DNA]</scope>
    <source>
        <strain evidence="3">cv. Daliak</strain>
    </source>
</reference>
<dbReference type="Proteomes" id="UP000242715">
    <property type="component" value="Unassembled WGS sequence"/>
</dbReference>
<organism evidence="2 3">
    <name type="scientific">Trifolium subterraneum</name>
    <name type="common">Subterranean clover</name>
    <dbReference type="NCBI Taxonomy" id="3900"/>
    <lineage>
        <taxon>Eukaryota</taxon>
        <taxon>Viridiplantae</taxon>
        <taxon>Streptophyta</taxon>
        <taxon>Embryophyta</taxon>
        <taxon>Tracheophyta</taxon>
        <taxon>Spermatophyta</taxon>
        <taxon>Magnoliopsida</taxon>
        <taxon>eudicotyledons</taxon>
        <taxon>Gunneridae</taxon>
        <taxon>Pentapetalae</taxon>
        <taxon>rosids</taxon>
        <taxon>fabids</taxon>
        <taxon>Fabales</taxon>
        <taxon>Fabaceae</taxon>
        <taxon>Papilionoideae</taxon>
        <taxon>50 kb inversion clade</taxon>
        <taxon>NPAAA clade</taxon>
        <taxon>Hologalegina</taxon>
        <taxon>IRL clade</taxon>
        <taxon>Trifolieae</taxon>
        <taxon>Trifolium</taxon>
    </lineage>
</organism>
<keyword evidence="1" id="KW-0812">Transmembrane</keyword>
<feature type="transmembrane region" description="Helical" evidence="1">
    <location>
        <begin position="91"/>
        <end position="122"/>
    </location>
</feature>
<keyword evidence="3" id="KW-1185">Reference proteome</keyword>
<proteinExistence type="predicted"/>
<evidence type="ECO:0000313" key="2">
    <source>
        <dbReference type="EMBL" id="GAU48167.1"/>
    </source>
</evidence>
<gene>
    <name evidence="2" type="ORF">TSUD_198250</name>
</gene>
<dbReference type="EMBL" id="DF974388">
    <property type="protein sequence ID" value="GAU48167.1"/>
    <property type="molecule type" value="Genomic_DNA"/>
</dbReference>
<evidence type="ECO:0000256" key="1">
    <source>
        <dbReference type="SAM" id="Phobius"/>
    </source>
</evidence>